<dbReference type="AlphaFoldDB" id="A0A7W6DEP0"/>
<feature type="transmembrane region" description="Helical" evidence="10">
    <location>
        <begin position="362"/>
        <end position="386"/>
    </location>
</feature>
<dbReference type="SUPFAM" id="SSF81340">
    <property type="entry name" value="Clc chloride channel"/>
    <property type="match status" value="1"/>
</dbReference>
<organism evidence="11 12">
    <name type="scientific">Sphingobium fontiphilum</name>
    <dbReference type="NCBI Taxonomy" id="944425"/>
    <lineage>
        <taxon>Bacteria</taxon>
        <taxon>Pseudomonadati</taxon>
        <taxon>Pseudomonadota</taxon>
        <taxon>Alphaproteobacteria</taxon>
        <taxon>Sphingomonadales</taxon>
        <taxon>Sphingomonadaceae</taxon>
        <taxon>Sphingobium</taxon>
    </lineage>
</organism>
<evidence type="ECO:0000256" key="8">
    <source>
        <dbReference type="ARBA" id="ARBA00023214"/>
    </source>
</evidence>
<evidence type="ECO:0000256" key="7">
    <source>
        <dbReference type="ARBA" id="ARBA00023173"/>
    </source>
</evidence>
<dbReference type="CDD" id="cd01034">
    <property type="entry name" value="EriC_like"/>
    <property type="match status" value="1"/>
</dbReference>
<dbReference type="RefSeq" id="WP_183954797.1">
    <property type="nucleotide sequence ID" value="NZ_JACIEB010000002.1"/>
</dbReference>
<feature type="transmembrane region" description="Helical" evidence="10">
    <location>
        <begin position="198"/>
        <end position="222"/>
    </location>
</feature>
<name>A0A7W6DEP0_9SPHN</name>
<evidence type="ECO:0000256" key="1">
    <source>
        <dbReference type="ARBA" id="ARBA00004141"/>
    </source>
</evidence>
<evidence type="ECO:0000256" key="9">
    <source>
        <dbReference type="ARBA" id="ARBA00023303"/>
    </source>
</evidence>
<feature type="transmembrane region" description="Helical" evidence="10">
    <location>
        <begin position="162"/>
        <end position="186"/>
    </location>
</feature>
<comment type="caution">
    <text evidence="11">The sequence shown here is derived from an EMBL/GenBank/DDBJ whole genome shotgun (WGS) entry which is preliminary data.</text>
</comment>
<comment type="subcellular location">
    <subcellularLocation>
        <location evidence="1">Membrane</location>
        <topology evidence="1">Multi-pass membrane protein</topology>
    </subcellularLocation>
</comment>
<evidence type="ECO:0000256" key="5">
    <source>
        <dbReference type="ARBA" id="ARBA00023065"/>
    </source>
</evidence>
<dbReference type="Pfam" id="PF00654">
    <property type="entry name" value="Voltage_CLC"/>
    <property type="match status" value="1"/>
</dbReference>
<evidence type="ECO:0000256" key="2">
    <source>
        <dbReference type="ARBA" id="ARBA00022448"/>
    </source>
</evidence>
<keyword evidence="4 10" id="KW-1133">Transmembrane helix</keyword>
<dbReference type="Proteomes" id="UP000552757">
    <property type="component" value="Unassembled WGS sequence"/>
</dbReference>
<keyword evidence="5" id="KW-0406">Ion transport</keyword>
<accession>A0A7W6DEP0</accession>
<keyword evidence="8" id="KW-0868">Chloride</keyword>
<evidence type="ECO:0000256" key="6">
    <source>
        <dbReference type="ARBA" id="ARBA00023136"/>
    </source>
</evidence>
<reference evidence="11 12" key="1">
    <citation type="submission" date="2020-08" db="EMBL/GenBank/DDBJ databases">
        <title>Genomic Encyclopedia of Type Strains, Phase IV (KMG-IV): sequencing the most valuable type-strain genomes for metagenomic binning, comparative biology and taxonomic classification.</title>
        <authorList>
            <person name="Goeker M."/>
        </authorList>
    </citation>
    <scope>NUCLEOTIDE SEQUENCE [LARGE SCALE GENOMIC DNA]</scope>
    <source>
        <strain evidence="11 12">DSM 29348</strain>
    </source>
</reference>
<feature type="transmembrane region" description="Helical" evidence="10">
    <location>
        <begin position="275"/>
        <end position="296"/>
    </location>
</feature>
<evidence type="ECO:0000256" key="4">
    <source>
        <dbReference type="ARBA" id="ARBA00022989"/>
    </source>
</evidence>
<dbReference type="InterPro" id="IPR014743">
    <property type="entry name" value="Cl-channel_core"/>
</dbReference>
<proteinExistence type="predicted"/>
<keyword evidence="3 10" id="KW-0812">Transmembrane</keyword>
<protein>
    <submittedName>
        <fullName evidence="11">H+/Cl- antiporter ClcA</fullName>
    </submittedName>
</protein>
<evidence type="ECO:0000256" key="3">
    <source>
        <dbReference type="ARBA" id="ARBA00022692"/>
    </source>
</evidence>
<keyword evidence="9" id="KW-0407">Ion channel</keyword>
<keyword evidence="6 10" id="KW-0472">Membrane</keyword>
<keyword evidence="7" id="KW-0869">Chloride channel</keyword>
<feature type="transmembrane region" description="Helical" evidence="10">
    <location>
        <begin position="116"/>
        <end position="134"/>
    </location>
</feature>
<evidence type="ECO:0000256" key="10">
    <source>
        <dbReference type="SAM" id="Phobius"/>
    </source>
</evidence>
<dbReference type="GO" id="GO:0005254">
    <property type="term" value="F:chloride channel activity"/>
    <property type="evidence" value="ECO:0007669"/>
    <property type="project" value="UniProtKB-KW"/>
</dbReference>
<dbReference type="Gene3D" id="1.10.3080.10">
    <property type="entry name" value="Clc chloride channel"/>
    <property type="match status" value="1"/>
</dbReference>
<feature type="transmembrane region" description="Helical" evidence="10">
    <location>
        <begin position="234"/>
        <end position="255"/>
    </location>
</feature>
<dbReference type="PANTHER" id="PTHR43427:SF6">
    <property type="entry name" value="CHLORIDE CHANNEL PROTEIN CLC-E"/>
    <property type="match status" value="1"/>
</dbReference>
<evidence type="ECO:0000313" key="12">
    <source>
        <dbReference type="Proteomes" id="UP000552757"/>
    </source>
</evidence>
<feature type="transmembrane region" description="Helical" evidence="10">
    <location>
        <begin position="336"/>
        <end position="355"/>
    </location>
</feature>
<dbReference type="InterPro" id="IPR001807">
    <property type="entry name" value="ClC"/>
</dbReference>
<feature type="transmembrane region" description="Helical" evidence="10">
    <location>
        <begin position="63"/>
        <end position="81"/>
    </location>
</feature>
<dbReference type="InterPro" id="IPR050368">
    <property type="entry name" value="ClC-type_chloride_channel"/>
</dbReference>
<dbReference type="PRINTS" id="PR00762">
    <property type="entry name" value="CLCHANNEL"/>
</dbReference>
<keyword evidence="2" id="KW-0813">Transport</keyword>
<keyword evidence="12" id="KW-1185">Reference proteome</keyword>
<evidence type="ECO:0000313" key="11">
    <source>
        <dbReference type="EMBL" id="MBB3981743.1"/>
    </source>
</evidence>
<gene>
    <name evidence="11" type="ORF">GGR44_001390</name>
</gene>
<feature type="transmembrane region" description="Helical" evidence="10">
    <location>
        <begin position="392"/>
        <end position="410"/>
    </location>
</feature>
<dbReference type="PANTHER" id="PTHR43427">
    <property type="entry name" value="CHLORIDE CHANNEL PROTEIN CLC-E"/>
    <property type="match status" value="1"/>
</dbReference>
<dbReference type="EMBL" id="JACIEB010000002">
    <property type="protein sequence ID" value="MBB3981743.1"/>
    <property type="molecule type" value="Genomic_DNA"/>
</dbReference>
<sequence length="435" mass="45370">MARRWSGKRFRALLRHSGPTSLMFRRRLALIGGAVLVGLAALAFAWAADEASAAFERIAARQRWLPLAITPLGFALIVWVTRTHAPLAAGSGIPQVIAASRLGEQARRSLIDMRTAALKALLTVSALLVGASVGREGPTVQIAAAIMARVHQALAVPMRASVMIAGGAAGVAAAFNTPLAGISFAIEELASAYEQRMTLLVITAVIISGMVSLGIAGDYVYFGVVNAHLPLVESAPVALIAGLLGGLSGGLFARLALSAARNKNAFTQFARARPVLFAALCGLVVAGIGIASRITWGTSYAPARALISGEDMPMWFGPAKFISTLATNVSGLPGGIFAPSLATGAGFGQLLGWFFPHSQVSAVILLGMTAYFTGVVRAPLTAVIIITETTGSRGFMLPLLGAALVADWAAQFICRERLYHGLSQRFLPEDISSKG</sequence>
<dbReference type="GO" id="GO:0034707">
    <property type="term" value="C:chloride channel complex"/>
    <property type="evidence" value="ECO:0007669"/>
    <property type="project" value="UniProtKB-KW"/>
</dbReference>